<organism evidence="1">
    <name type="scientific">Tanacetum cinerariifolium</name>
    <name type="common">Dalmatian daisy</name>
    <name type="synonym">Chrysanthemum cinerariifolium</name>
    <dbReference type="NCBI Taxonomy" id="118510"/>
    <lineage>
        <taxon>Eukaryota</taxon>
        <taxon>Viridiplantae</taxon>
        <taxon>Streptophyta</taxon>
        <taxon>Embryophyta</taxon>
        <taxon>Tracheophyta</taxon>
        <taxon>Spermatophyta</taxon>
        <taxon>Magnoliopsida</taxon>
        <taxon>eudicotyledons</taxon>
        <taxon>Gunneridae</taxon>
        <taxon>Pentapetalae</taxon>
        <taxon>asterids</taxon>
        <taxon>campanulids</taxon>
        <taxon>Asterales</taxon>
        <taxon>Asteraceae</taxon>
        <taxon>Asteroideae</taxon>
        <taxon>Anthemideae</taxon>
        <taxon>Anthemidinae</taxon>
        <taxon>Tanacetum</taxon>
    </lineage>
</organism>
<evidence type="ECO:0000313" key="1">
    <source>
        <dbReference type="EMBL" id="GEU35771.1"/>
    </source>
</evidence>
<evidence type="ECO:0008006" key="2">
    <source>
        <dbReference type="Google" id="ProtNLM"/>
    </source>
</evidence>
<name>A0A6L2JFK9_TANCI</name>
<sequence>MAKKMNLKKLCCNWEDIVKDLTKKKNGNNIWSDVKRISLTEMVYCIWMERNQRIFRGEKRNAVNLYTAINEVVHLKLMNIKVKDSCVVKKVADTWGIQFKSIDC</sequence>
<reference evidence="1" key="1">
    <citation type="journal article" date="2019" name="Sci. Rep.">
        <title>Draft genome of Tanacetum cinerariifolium, the natural source of mosquito coil.</title>
        <authorList>
            <person name="Yamashiro T."/>
            <person name="Shiraishi A."/>
            <person name="Satake H."/>
            <person name="Nakayama K."/>
        </authorList>
    </citation>
    <scope>NUCLEOTIDE SEQUENCE</scope>
</reference>
<accession>A0A6L2JFK9</accession>
<gene>
    <name evidence="1" type="ORF">Tci_007749</name>
</gene>
<dbReference type="EMBL" id="BKCJ010000729">
    <property type="protein sequence ID" value="GEU35771.1"/>
    <property type="molecule type" value="Genomic_DNA"/>
</dbReference>
<dbReference type="AlphaFoldDB" id="A0A6L2JFK9"/>
<proteinExistence type="predicted"/>
<protein>
    <recommendedName>
        <fullName evidence="2">RNA-directed DNA polymerase, eukaryota, reverse transcriptase zinc-binding domain protein</fullName>
    </recommendedName>
</protein>
<comment type="caution">
    <text evidence="1">The sequence shown here is derived from an EMBL/GenBank/DDBJ whole genome shotgun (WGS) entry which is preliminary data.</text>
</comment>